<feature type="compositionally biased region" description="Polar residues" evidence="1">
    <location>
        <begin position="69"/>
        <end position="81"/>
    </location>
</feature>
<organism evidence="2 3">
    <name type="scientific">Panicum virgatum</name>
    <name type="common">Blackwell switchgrass</name>
    <dbReference type="NCBI Taxonomy" id="38727"/>
    <lineage>
        <taxon>Eukaryota</taxon>
        <taxon>Viridiplantae</taxon>
        <taxon>Streptophyta</taxon>
        <taxon>Embryophyta</taxon>
        <taxon>Tracheophyta</taxon>
        <taxon>Spermatophyta</taxon>
        <taxon>Magnoliopsida</taxon>
        <taxon>Liliopsida</taxon>
        <taxon>Poales</taxon>
        <taxon>Poaceae</taxon>
        <taxon>PACMAD clade</taxon>
        <taxon>Panicoideae</taxon>
        <taxon>Panicodae</taxon>
        <taxon>Paniceae</taxon>
        <taxon>Panicinae</taxon>
        <taxon>Panicum</taxon>
        <taxon>Panicum sect. Hiantes</taxon>
    </lineage>
</organism>
<sequence>MPGAAASRTLPPFPYKRDRARRRPSVAGAAPRGPRLGRAAGGAWPRPRRPAMASADPTASPVLLPLQRSAQRNGSSSSATSRKCFGSGSHGGSREPRRGFTCHGGAALDIWRRKWPSPALCSAAVRCGRDEEQDNWQPATVRHSTAFTTLPAPALERSLPFASPPDHPWAVSISLSCLRNRFLSNINTSFLSTISTPCKIFYMGSVRLPFFITTTPDTEYLKHNTPDNKIEKNINEA</sequence>
<reference evidence="2" key="1">
    <citation type="submission" date="2020-05" db="EMBL/GenBank/DDBJ databases">
        <title>WGS assembly of Panicum virgatum.</title>
        <authorList>
            <person name="Lovell J.T."/>
            <person name="Jenkins J."/>
            <person name="Shu S."/>
            <person name="Juenger T.E."/>
            <person name="Schmutz J."/>
        </authorList>
    </citation>
    <scope>NUCLEOTIDE SEQUENCE</scope>
    <source>
        <strain evidence="2">AP13</strain>
    </source>
</reference>
<feature type="region of interest" description="Disordered" evidence="1">
    <location>
        <begin position="1"/>
        <end position="57"/>
    </location>
</feature>
<dbReference type="AlphaFoldDB" id="A0A8T0VK46"/>
<gene>
    <name evidence="2" type="ORF">PVAP13_2NG315603</name>
</gene>
<dbReference type="Proteomes" id="UP000823388">
    <property type="component" value="Chromosome 2N"/>
</dbReference>
<keyword evidence="3" id="KW-1185">Reference proteome</keyword>
<feature type="region of interest" description="Disordered" evidence="1">
    <location>
        <begin position="69"/>
        <end position="99"/>
    </location>
</feature>
<proteinExistence type="predicted"/>
<evidence type="ECO:0000313" key="3">
    <source>
        <dbReference type="Proteomes" id="UP000823388"/>
    </source>
</evidence>
<evidence type="ECO:0000313" key="2">
    <source>
        <dbReference type="EMBL" id="KAG2635025.1"/>
    </source>
</evidence>
<name>A0A8T0VK46_PANVG</name>
<evidence type="ECO:0000256" key="1">
    <source>
        <dbReference type="SAM" id="MobiDB-lite"/>
    </source>
</evidence>
<dbReference type="EMBL" id="CM029040">
    <property type="protein sequence ID" value="KAG2635025.1"/>
    <property type="molecule type" value="Genomic_DNA"/>
</dbReference>
<feature type="compositionally biased region" description="Low complexity" evidence="1">
    <location>
        <begin position="27"/>
        <end position="57"/>
    </location>
</feature>
<accession>A0A8T0VK46</accession>
<comment type="caution">
    <text evidence="2">The sequence shown here is derived from an EMBL/GenBank/DDBJ whole genome shotgun (WGS) entry which is preliminary data.</text>
</comment>
<protein>
    <submittedName>
        <fullName evidence="2">Uncharacterized protein</fullName>
    </submittedName>
</protein>